<dbReference type="Proteomes" id="UP000297948">
    <property type="component" value="Unassembled WGS sequence"/>
</dbReference>
<evidence type="ECO:0000313" key="1">
    <source>
        <dbReference type="EMBL" id="TGB16999.1"/>
    </source>
</evidence>
<gene>
    <name evidence="1" type="ORF">E4099_04300</name>
</gene>
<organism evidence="1 2">
    <name type="scientific">Streptomyces palmae</name>
    <dbReference type="NCBI Taxonomy" id="1701085"/>
    <lineage>
        <taxon>Bacteria</taxon>
        <taxon>Bacillati</taxon>
        <taxon>Actinomycetota</taxon>
        <taxon>Actinomycetes</taxon>
        <taxon>Kitasatosporales</taxon>
        <taxon>Streptomycetaceae</taxon>
        <taxon>Streptomyces</taxon>
    </lineage>
</organism>
<name>A0A4Z0HC24_9ACTN</name>
<dbReference type="RefSeq" id="WP_135337573.1">
    <property type="nucleotide sequence ID" value="NZ_JBHLTX010000022.1"/>
</dbReference>
<proteinExistence type="predicted"/>
<reference evidence="1 2" key="1">
    <citation type="submission" date="2019-03" db="EMBL/GenBank/DDBJ databases">
        <authorList>
            <person name="Gonzalez-Pimentel J.L."/>
        </authorList>
    </citation>
    <scope>NUCLEOTIDE SEQUENCE [LARGE SCALE GENOMIC DNA]</scope>
    <source>
        <strain evidence="1 2">JCM 31289</strain>
    </source>
</reference>
<keyword evidence="2" id="KW-1185">Reference proteome</keyword>
<comment type="caution">
    <text evidence="1">The sequence shown here is derived from an EMBL/GenBank/DDBJ whole genome shotgun (WGS) entry which is preliminary data.</text>
</comment>
<sequence>MTTTIARLAEVPSDYVHTEKSIVPADDLALPGAHLKWYDIYLAGRETPDGIREQARDFLRAEVEAGRLEFRDELGYAMLHLDGEGYFLLVVAWRNTNEMWQTLYGRDENGFHPYPPKEGALKPTQNIFELDCTAHERRAWSRYLTSARDEAAKQAYIDDKCTGILV</sequence>
<dbReference type="AlphaFoldDB" id="A0A4Z0HC24"/>
<dbReference type="EMBL" id="SRID01000021">
    <property type="protein sequence ID" value="TGB16999.1"/>
    <property type="molecule type" value="Genomic_DNA"/>
</dbReference>
<protein>
    <submittedName>
        <fullName evidence="1">Uncharacterized protein</fullName>
    </submittedName>
</protein>
<dbReference type="OrthoDB" id="1248892at2"/>
<accession>A0A4Z0HC24</accession>
<evidence type="ECO:0000313" key="2">
    <source>
        <dbReference type="Proteomes" id="UP000297948"/>
    </source>
</evidence>